<evidence type="ECO:0000256" key="1">
    <source>
        <dbReference type="SAM" id="Phobius"/>
    </source>
</evidence>
<dbReference type="AlphaFoldDB" id="A0AAU8AA97"/>
<feature type="transmembrane region" description="Helical" evidence="1">
    <location>
        <begin position="42"/>
        <end position="60"/>
    </location>
</feature>
<name>A0AAU8AA97_9FIRM</name>
<gene>
    <name evidence="2" type="ORF">PUP29_03400</name>
</gene>
<keyword evidence="1" id="KW-0472">Membrane</keyword>
<evidence type="ECO:0000313" key="2">
    <source>
        <dbReference type="EMBL" id="XCC62975.1"/>
    </source>
</evidence>
<accession>A0AAU8AA97</accession>
<reference evidence="2" key="1">
    <citation type="submission" date="2023-02" db="EMBL/GenBank/DDBJ databases">
        <title>Gut commensal Christensenella minuta modulates host metabolism via a new class of secondary bile acids.</title>
        <authorList>
            <person name="Liu C."/>
        </authorList>
    </citation>
    <scope>NUCLEOTIDE SEQUENCE</scope>
    <source>
        <strain evidence="2">CA70</strain>
    </source>
</reference>
<keyword evidence="1" id="KW-0812">Transmembrane</keyword>
<keyword evidence="1" id="KW-1133">Transmembrane helix</keyword>
<dbReference type="RefSeq" id="WP_079547215.1">
    <property type="nucleotide sequence ID" value="NZ_CP117826.1"/>
</dbReference>
<protein>
    <submittedName>
        <fullName evidence="2">Uncharacterized protein</fullName>
    </submittedName>
</protein>
<proteinExistence type="predicted"/>
<sequence length="61" mass="6497">MEFFANITTVQIAGLILLAGGAVLSFAAKWIAGRLRHRHADIAVKIAGLCVVIAGFVMIFI</sequence>
<dbReference type="EMBL" id="CP117826">
    <property type="protein sequence ID" value="XCC62975.1"/>
    <property type="molecule type" value="Genomic_DNA"/>
</dbReference>
<organism evidence="2">
    <name type="scientific">Christensenella massiliensis</name>
    <dbReference type="NCBI Taxonomy" id="1805714"/>
    <lineage>
        <taxon>Bacteria</taxon>
        <taxon>Bacillati</taxon>
        <taxon>Bacillota</taxon>
        <taxon>Clostridia</taxon>
        <taxon>Christensenellales</taxon>
        <taxon>Christensenellaceae</taxon>
        <taxon>Christensenella</taxon>
    </lineage>
</organism>
<feature type="transmembrane region" description="Helical" evidence="1">
    <location>
        <begin position="12"/>
        <end position="30"/>
    </location>
</feature>